<dbReference type="RefSeq" id="WP_088077086.1">
    <property type="nucleotide sequence ID" value="NZ_JAHQCR010000091.1"/>
</dbReference>
<dbReference type="InterPro" id="IPR038087">
    <property type="entry name" value="RNAP_delta_N_dom_sf"/>
</dbReference>
<keyword evidence="4 6" id="KW-0548">Nucleotidyltransferase</keyword>
<organism evidence="9 10">
    <name type="scientific">Evansella alkalicola</name>
    <dbReference type="NCBI Taxonomy" id="745819"/>
    <lineage>
        <taxon>Bacteria</taxon>
        <taxon>Bacillati</taxon>
        <taxon>Bacillota</taxon>
        <taxon>Bacilli</taxon>
        <taxon>Bacillales</taxon>
        <taxon>Bacillaceae</taxon>
        <taxon>Evansella</taxon>
    </lineage>
</organism>
<dbReference type="EMBL" id="JAHQCR010000091">
    <property type="protein sequence ID" value="MBU9724343.1"/>
    <property type="molecule type" value="Genomic_DNA"/>
</dbReference>
<keyword evidence="2 6" id="KW-0240">DNA-directed RNA polymerase</keyword>
<evidence type="ECO:0000256" key="6">
    <source>
        <dbReference type="HAMAP-Rule" id="MF_00357"/>
    </source>
</evidence>
<evidence type="ECO:0000256" key="5">
    <source>
        <dbReference type="ARBA" id="ARBA00023163"/>
    </source>
</evidence>
<gene>
    <name evidence="6 9" type="primary">rpoE</name>
    <name evidence="9" type="ORF">KS407_23230</name>
</gene>
<name>A0ABS6K0H8_9BACI</name>
<keyword evidence="5 6" id="KW-0804">Transcription</keyword>
<sequence length="170" mass="20268">MSINKYTKEQLKEVAMLEITYELLKESKTNTDYYALLKEVAKVKGLTEEEVTNRIAHLYTEMSVDGRFVNLGDNQWGLRSWFPFDQTEEELSQTNKPRKKKKRTEDEEDEDYLVDDEEDFDEFEDLEDELDELANEEDFDEDKEEDTDLDEDFDEDEEEIEAESDEEDLL</sequence>
<proteinExistence type="inferred from homology"/>
<evidence type="ECO:0000256" key="2">
    <source>
        <dbReference type="ARBA" id="ARBA00022478"/>
    </source>
</evidence>
<evidence type="ECO:0000256" key="3">
    <source>
        <dbReference type="ARBA" id="ARBA00022679"/>
    </source>
</evidence>
<dbReference type="GO" id="GO:0003899">
    <property type="term" value="F:DNA-directed RNA polymerase activity"/>
    <property type="evidence" value="ECO:0007669"/>
    <property type="project" value="UniProtKB-EC"/>
</dbReference>
<dbReference type="Pfam" id="PF05066">
    <property type="entry name" value="HARE-HTH"/>
    <property type="match status" value="1"/>
</dbReference>
<evidence type="ECO:0000259" key="8">
    <source>
        <dbReference type="PROSITE" id="PS51913"/>
    </source>
</evidence>
<evidence type="ECO:0000313" key="10">
    <source>
        <dbReference type="Proteomes" id="UP000790580"/>
    </source>
</evidence>
<reference evidence="9 10" key="1">
    <citation type="submission" date="2021-06" db="EMBL/GenBank/DDBJ databases">
        <title>Bacillus sp. RD4P76, an endophyte from a halophyte.</title>
        <authorList>
            <person name="Sun J.-Q."/>
        </authorList>
    </citation>
    <scope>NUCLEOTIDE SEQUENCE [LARGE SCALE GENOMIC DNA]</scope>
    <source>
        <strain evidence="9 10">JCM 17098</strain>
    </source>
</reference>
<comment type="similarity">
    <text evidence="1 6">Belongs to the RpoE family.</text>
</comment>
<keyword evidence="10" id="KW-1185">Reference proteome</keyword>
<comment type="subunit">
    <text evidence="6">RNAP is composed of a core of 2 alpha, a beta and a beta' subunits. The core is associated with a delta subunit and one of several sigma factors.</text>
</comment>
<dbReference type="Gene3D" id="1.10.10.1250">
    <property type="entry name" value="RNA polymerase, subunit delta, N-terminal domain"/>
    <property type="match status" value="1"/>
</dbReference>
<dbReference type="HAMAP" id="MF_00357">
    <property type="entry name" value="RNApol_bact_RpoE"/>
    <property type="match status" value="1"/>
</dbReference>
<feature type="compositionally biased region" description="Acidic residues" evidence="7">
    <location>
        <begin position="106"/>
        <end position="170"/>
    </location>
</feature>
<comment type="caution">
    <text evidence="9">The sequence shown here is derived from an EMBL/GenBank/DDBJ whole genome shotgun (WGS) entry which is preliminary data.</text>
</comment>
<comment type="function">
    <text evidence="6">Participates in both the initiation and recycling phases of transcription. In the presence of the delta subunit, RNAP displays an increased specificity of transcription, a decreased affinity for nucleic acids, and an increased efficiency of RNA synthesis because of enhanced recycling.</text>
</comment>
<evidence type="ECO:0000256" key="7">
    <source>
        <dbReference type="SAM" id="MobiDB-lite"/>
    </source>
</evidence>
<dbReference type="InterPro" id="IPR007759">
    <property type="entry name" value="Asxl_HARE-HTH"/>
</dbReference>
<feature type="region of interest" description="Disordered" evidence="7">
    <location>
        <begin position="87"/>
        <end position="170"/>
    </location>
</feature>
<accession>A0ABS6K0H8</accession>
<feature type="domain" description="HTH HARE-type" evidence="8">
    <location>
        <begin position="14"/>
        <end position="81"/>
    </location>
</feature>
<evidence type="ECO:0000256" key="1">
    <source>
        <dbReference type="ARBA" id="ARBA00009828"/>
    </source>
</evidence>
<dbReference type="Proteomes" id="UP000790580">
    <property type="component" value="Unassembled WGS sequence"/>
</dbReference>
<dbReference type="PROSITE" id="PS51913">
    <property type="entry name" value="HTH_HARE"/>
    <property type="match status" value="1"/>
</dbReference>
<protein>
    <recommendedName>
        <fullName evidence="6">Probable DNA-directed RNA polymerase subunit delta</fullName>
    </recommendedName>
    <alternativeName>
        <fullName evidence="6">RNAP delta factor</fullName>
    </alternativeName>
</protein>
<evidence type="ECO:0000256" key="4">
    <source>
        <dbReference type="ARBA" id="ARBA00022695"/>
    </source>
</evidence>
<dbReference type="GO" id="GO:0000428">
    <property type="term" value="C:DNA-directed RNA polymerase complex"/>
    <property type="evidence" value="ECO:0007669"/>
    <property type="project" value="UniProtKB-KW"/>
</dbReference>
<evidence type="ECO:0000313" key="9">
    <source>
        <dbReference type="EMBL" id="MBU9724343.1"/>
    </source>
</evidence>
<dbReference type="InterPro" id="IPR029757">
    <property type="entry name" value="RpoE"/>
</dbReference>
<dbReference type="NCBIfam" id="TIGR04567">
    <property type="entry name" value="RNAP_delt_lowGC"/>
    <property type="match status" value="1"/>
</dbReference>
<keyword evidence="3 6" id="KW-0808">Transferase</keyword>